<dbReference type="OrthoDB" id="206689at2759"/>
<dbReference type="AlphaFoldDB" id="C5LTH1"/>
<dbReference type="GO" id="GO:0008488">
    <property type="term" value="F:gamma-glutamyl carboxylase activity"/>
    <property type="evidence" value="ECO:0007669"/>
    <property type="project" value="InterPro"/>
</dbReference>
<dbReference type="Pfam" id="PF05090">
    <property type="entry name" value="HTTM"/>
    <property type="match status" value="1"/>
</dbReference>
<dbReference type="InParanoid" id="C5LTH1"/>
<dbReference type="EMBL" id="GG685296">
    <property type="protein sequence ID" value="EEQ99962.1"/>
    <property type="molecule type" value="Genomic_DNA"/>
</dbReference>
<dbReference type="PANTHER" id="PTHR12639:SF7">
    <property type="entry name" value="HTTM DOMAIN-CONTAINING PROTEIN"/>
    <property type="match status" value="1"/>
</dbReference>
<name>C5LTH1_PERM5</name>
<organism evidence="3">
    <name type="scientific">Perkinsus marinus (strain ATCC 50983 / TXsc)</name>
    <dbReference type="NCBI Taxonomy" id="423536"/>
    <lineage>
        <taxon>Eukaryota</taxon>
        <taxon>Sar</taxon>
        <taxon>Alveolata</taxon>
        <taxon>Perkinsozoa</taxon>
        <taxon>Perkinsea</taxon>
        <taxon>Perkinsida</taxon>
        <taxon>Perkinsidae</taxon>
        <taxon>Perkinsus</taxon>
    </lineage>
</organism>
<feature type="domain" description="HTTM" evidence="1">
    <location>
        <begin position="197"/>
        <end position="248"/>
    </location>
</feature>
<accession>C5LTH1</accession>
<dbReference type="GeneID" id="9049653"/>
<dbReference type="PANTHER" id="PTHR12639">
    <property type="entry name" value="VITAMIN K-DEPENDENT GAMMA-CARBOXYLASE"/>
    <property type="match status" value="1"/>
</dbReference>
<proteinExistence type="predicted"/>
<sequence>MPSGLSWLTGRADAGPFMLYRRCFGFVIVLEILWFSDHAAEIMSQGFSPVAPAELPFDVPLTPLSLDLALVVGCFMSVCFVALEPSCWTSAPLLIVYAYLRISDFTNWNNHYYLNILELSLFTITDFEYSPRGLNDDVSRVTELSRRGPEMMDTAESLLMTSEEQTGFDASHGLSGEPESLLSSSDHDKELRRFLVHTVPSWFYFAFRFLICWTYFMAGMSKISEAWLSGYITETMLHNWDFPLVHMLADSAAGDIEVLREKTHDYVMRTQDDASRLMRWAALIGEQMQKDGQHLVDQIAEQAVHSQKLAQKMVDTATKQALMAHTLATKSLDAARKAEFAKAMQHLADEPKKASFAVSPGTPYDSHAVIID</sequence>
<evidence type="ECO:0000313" key="2">
    <source>
        <dbReference type="EMBL" id="EEQ99962.1"/>
    </source>
</evidence>
<dbReference type="Proteomes" id="UP000007800">
    <property type="component" value="Unassembled WGS sequence"/>
</dbReference>
<evidence type="ECO:0000313" key="3">
    <source>
        <dbReference type="Proteomes" id="UP000007800"/>
    </source>
</evidence>
<dbReference type="GO" id="GO:0019842">
    <property type="term" value="F:vitamin binding"/>
    <property type="evidence" value="ECO:0007669"/>
    <property type="project" value="TreeGrafter"/>
</dbReference>
<evidence type="ECO:0000259" key="1">
    <source>
        <dbReference type="Pfam" id="PF05090"/>
    </source>
</evidence>
<protein>
    <recommendedName>
        <fullName evidence="1">HTTM domain-containing protein</fullName>
    </recommendedName>
</protein>
<keyword evidence="3" id="KW-1185">Reference proteome</keyword>
<dbReference type="InterPro" id="IPR007782">
    <property type="entry name" value="VKG_COase"/>
</dbReference>
<gene>
    <name evidence="2" type="ORF">Pmar_PMAR022748</name>
</gene>
<dbReference type="RefSeq" id="XP_002767245.1">
    <property type="nucleotide sequence ID" value="XM_002767199.1"/>
</dbReference>
<reference evidence="2 3" key="1">
    <citation type="submission" date="2008-07" db="EMBL/GenBank/DDBJ databases">
        <authorList>
            <person name="El-Sayed N."/>
            <person name="Caler E."/>
            <person name="Inman J."/>
            <person name="Amedeo P."/>
            <person name="Hass B."/>
            <person name="Wortman J."/>
        </authorList>
    </citation>
    <scope>NUCLEOTIDE SEQUENCE [LARGE SCALE GENOMIC DNA]</scope>
    <source>
        <strain evidence="3">ATCC 50983 / TXsc</strain>
    </source>
</reference>
<dbReference type="InterPro" id="IPR053934">
    <property type="entry name" value="HTTM_dom"/>
</dbReference>